<keyword evidence="3" id="KW-1185">Reference proteome</keyword>
<sequence>MIKRLFAVAVLGAYAGLTQANQVSEFTESYSETVKVSGQFLKGLQFTDVDYAVAPHLYFPSAYQGRVCIFVSSADGRYKSQYQYTFTEPAEGLVSIEFPTKYIDELEEFAPGELGLLATAQPDCSSLNGNYLVGSWGTPKSMTNIAVFLRSNARRDVATVFGNSHEVSDTSPVTVKCQDLRSNYRVSYDKECVLQDVDASQMTRVIIKRRNLRAMPDEVVELFQ</sequence>
<accession>A0A432YE58</accession>
<reference evidence="3" key="1">
    <citation type="journal article" date="2018" name="Front. Microbiol.">
        <title>Genome-Based Analysis Reveals the Taxonomy and Diversity of the Family Idiomarinaceae.</title>
        <authorList>
            <person name="Liu Y."/>
            <person name="Lai Q."/>
            <person name="Shao Z."/>
        </authorList>
    </citation>
    <scope>NUCLEOTIDE SEQUENCE [LARGE SCALE GENOMIC DNA]</scope>
    <source>
        <strain evidence="3">PIM1</strain>
    </source>
</reference>
<feature type="signal peptide" evidence="1">
    <location>
        <begin position="1"/>
        <end position="20"/>
    </location>
</feature>
<name>A0A432YE58_9GAMM</name>
<dbReference type="RefSeq" id="WP_198678603.1">
    <property type="nucleotide sequence ID" value="NZ_PIPZ01000003.1"/>
</dbReference>
<gene>
    <name evidence="2" type="ORF">CWI76_09375</name>
</gene>
<proteinExistence type="predicted"/>
<dbReference type="Proteomes" id="UP000288127">
    <property type="component" value="Unassembled WGS sequence"/>
</dbReference>
<keyword evidence="1" id="KW-0732">Signal</keyword>
<comment type="caution">
    <text evidence="2">The sequence shown here is derived from an EMBL/GenBank/DDBJ whole genome shotgun (WGS) entry which is preliminary data.</text>
</comment>
<evidence type="ECO:0000256" key="1">
    <source>
        <dbReference type="SAM" id="SignalP"/>
    </source>
</evidence>
<dbReference type="EMBL" id="PIPZ01000003">
    <property type="protein sequence ID" value="RUO59233.1"/>
    <property type="molecule type" value="Genomic_DNA"/>
</dbReference>
<organism evidence="2 3">
    <name type="scientific">Pseudidiomarina marina</name>
    <dbReference type="NCBI Taxonomy" id="502366"/>
    <lineage>
        <taxon>Bacteria</taxon>
        <taxon>Pseudomonadati</taxon>
        <taxon>Pseudomonadota</taxon>
        <taxon>Gammaproteobacteria</taxon>
        <taxon>Alteromonadales</taxon>
        <taxon>Idiomarinaceae</taxon>
        <taxon>Pseudidiomarina</taxon>
    </lineage>
</organism>
<feature type="chain" id="PRO_5019515138" evidence="1">
    <location>
        <begin position="21"/>
        <end position="224"/>
    </location>
</feature>
<evidence type="ECO:0000313" key="3">
    <source>
        <dbReference type="Proteomes" id="UP000288127"/>
    </source>
</evidence>
<protein>
    <submittedName>
        <fullName evidence="2">Uncharacterized protein</fullName>
    </submittedName>
</protein>
<evidence type="ECO:0000313" key="2">
    <source>
        <dbReference type="EMBL" id="RUO59233.1"/>
    </source>
</evidence>
<dbReference type="AlphaFoldDB" id="A0A432YE58"/>